<keyword evidence="3" id="KW-1185">Reference proteome</keyword>
<gene>
    <name evidence="2" type="ORF">BaRGS_00007299</name>
</gene>
<feature type="non-terminal residue" evidence="2">
    <location>
        <position position="50"/>
    </location>
</feature>
<evidence type="ECO:0000313" key="3">
    <source>
        <dbReference type="Proteomes" id="UP001519460"/>
    </source>
</evidence>
<comment type="caution">
    <text evidence="2">The sequence shown here is derived from an EMBL/GenBank/DDBJ whole genome shotgun (WGS) entry which is preliminary data.</text>
</comment>
<proteinExistence type="predicted"/>
<dbReference type="EMBL" id="JACVVK020000031">
    <property type="protein sequence ID" value="KAK7501495.1"/>
    <property type="molecule type" value="Genomic_DNA"/>
</dbReference>
<evidence type="ECO:0000256" key="1">
    <source>
        <dbReference type="SAM" id="Phobius"/>
    </source>
</evidence>
<dbReference type="AlphaFoldDB" id="A0ABD0LQJ5"/>
<accession>A0ABD0LQJ5</accession>
<evidence type="ECO:0000313" key="2">
    <source>
        <dbReference type="EMBL" id="KAK7501495.1"/>
    </source>
</evidence>
<evidence type="ECO:0008006" key="4">
    <source>
        <dbReference type="Google" id="ProtNLM"/>
    </source>
</evidence>
<name>A0ABD0LQJ5_9CAEN</name>
<feature type="transmembrane region" description="Helical" evidence="1">
    <location>
        <begin position="21"/>
        <end position="40"/>
    </location>
</feature>
<dbReference type="Proteomes" id="UP001519460">
    <property type="component" value="Unassembled WGS sequence"/>
</dbReference>
<reference evidence="2 3" key="1">
    <citation type="journal article" date="2023" name="Sci. Data">
        <title>Genome assembly of the Korean intertidal mud-creeper Batillaria attramentaria.</title>
        <authorList>
            <person name="Patra A.K."/>
            <person name="Ho P.T."/>
            <person name="Jun S."/>
            <person name="Lee S.J."/>
            <person name="Kim Y."/>
            <person name="Won Y.J."/>
        </authorList>
    </citation>
    <scope>NUCLEOTIDE SEQUENCE [LARGE SCALE GENOMIC DNA]</scope>
    <source>
        <strain evidence="2">Wonlab-2016</strain>
    </source>
</reference>
<keyword evidence="1" id="KW-0812">Transmembrane</keyword>
<sequence length="50" mass="5620">MEDSGQTSEDSVLLPVNLVSYMWWAIIGACGVGLLLLWFLRGKYSLRNCL</sequence>
<organism evidence="2 3">
    <name type="scientific">Batillaria attramentaria</name>
    <dbReference type="NCBI Taxonomy" id="370345"/>
    <lineage>
        <taxon>Eukaryota</taxon>
        <taxon>Metazoa</taxon>
        <taxon>Spiralia</taxon>
        <taxon>Lophotrochozoa</taxon>
        <taxon>Mollusca</taxon>
        <taxon>Gastropoda</taxon>
        <taxon>Caenogastropoda</taxon>
        <taxon>Sorbeoconcha</taxon>
        <taxon>Cerithioidea</taxon>
        <taxon>Batillariidae</taxon>
        <taxon>Batillaria</taxon>
    </lineage>
</organism>
<keyword evidence="1" id="KW-1133">Transmembrane helix</keyword>
<keyword evidence="1" id="KW-0472">Membrane</keyword>
<protein>
    <recommendedName>
        <fullName evidence="4">ATP synthase F0 subunit 8</fullName>
    </recommendedName>
</protein>